<protein>
    <submittedName>
        <fullName evidence="3">DUF262 domain-containing protein</fullName>
    </submittedName>
</protein>
<keyword evidence="1" id="KW-0175">Coiled coil</keyword>
<dbReference type="Pfam" id="PF03235">
    <property type="entry name" value="GmrSD_N"/>
    <property type="match status" value="1"/>
</dbReference>
<feature type="domain" description="GmrSD restriction endonucleases N-terminal" evidence="2">
    <location>
        <begin position="10"/>
        <end position="227"/>
    </location>
</feature>
<dbReference type="InterPro" id="IPR004919">
    <property type="entry name" value="GmrSD_N"/>
</dbReference>
<gene>
    <name evidence="3" type="ORF">Q5H93_08370</name>
</gene>
<evidence type="ECO:0000256" key="1">
    <source>
        <dbReference type="SAM" id="Coils"/>
    </source>
</evidence>
<sequence length="785" mass="90456">MQTNYYTFWTLLNTPEIKYIQVPIIQRDYAQGRKSEKVNSIRIRLVDALHNALSRQEPLTLDFVYGELRGNLFIPLDGQQRLTTLFLLHWYLALVDGELSNVQALLSKFTYETRSSSREFCRQLVMAKGLDLNKYPTLTDAILDTNWFQPSWERDPTVGAMLTMLDALQTRFANTNGLFAHLADADNPLIGFYFLDMPKVGLTDDLYLKMNARGKPLTSFENWKAEFDLFLQRKHSKKVQSDFGDKIDGPWLDFFWKHRQPGSEVADEAMEQFLHYLTRMLAYRMGEKVQDVTLSRLGFDLFERVFAQDENVDFLFQSLDFLVKVEKQEPNGIAGLLERLLTEKTESERVRVFGGTRPDIFNRCLRNTSPNQELQEQVLLFGLLVYGATVSDENFTEGDVQNQLRVLRNLLEQIRQQNDKELNSNLRADNMQALTVAATILGKSESGSSPDVYKRLEADAPLLQLGRRGVEHERLKAHLLTAQPELAQAIHELENQYVLRGDLRNLKMDEHINHIESFRQAVSEIWSGAVPQDLIIRAWLTCGDYRVSQGEWKKTQLGRKYFLGNSENWYTVLAADIRKGEPNLLSAFLITYHNAIGNTAVQKLESIIADWLAVERKRDWRYYFIKYPGMTEKSEGYYAWGSDFYVRLLEGNSLKAKHINPYVRTISRRRQVADAIADYGEQFVNDTWASPLYLDNIPGWPSDNWDLSLHSGAAGWRLNLPTGYTLPTILEELYELQPVANGQRWLVETAEQDRIERVEDFIKALRKQGLEAIESEDGTTDSTST</sequence>
<dbReference type="EMBL" id="JAUQSY010000005">
    <property type="protein sequence ID" value="MDO7874744.1"/>
    <property type="molecule type" value="Genomic_DNA"/>
</dbReference>
<evidence type="ECO:0000259" key="2">
    <source>
        <dbReference type="Pfam" id="PF03235"/>
    </source>
</evidence>
<proteinExistence type="predicted"/>
<evidence type="ECO:0000313" key="3">
    <source>
        <dbReference type="EMBL" id="MDO7874744.1"/>
    </source>
</evidence>
<keyword evidence="4" id="KW-1185">Reference proteome</keyword>
<organism evidence="3 4">
    <name type="scientific">Hymenobacter aranciens</name>
    <dbReference type="NCBI Taxonomy" id="3063996"/>
    <lineage>
        <taxon>Bacteria</taxon>
        <taxon>Pseudomonadati</taxon>
        <taxon>Bacteroidota</taxon>
        <taxon>Cytophagia</taxon>
        <taxon>Cytophagales</taxon>
        <taxon>Hymenobacteraceae</taxon>
        <taxon>Hymenobacter</taxon>
    </lineage>
</organism>
<dbReference type="Proteomes" id="UP001176429">
    <property type="component" value="Unassembled WGS sequence"/>
</dbReference>
<evidence type="ECO:0000313" key="4">
    <source>
        <dbReference type="Proteomes" id="UP001176429"/>
    </source>
</evidence>
<reference evidence="3" key="1">
    <citation type="submission" date="2023-07" db="EMBL/GenBank/DDBJ databases">
        <authorList>
            <person name="Kim M.K."/>
        </authorList>
    </citation>
    <scope>NUCLEOTIDE SEQUENCE</scope>
    <source>
        <strain evidence="3">ASUV-10-1</strain>
    </source>
</reference>
<name>A0ABT9B8Z5_9BACT</name>
<accession>A0ABT9B8Z5</accession>
<comment type="caution">
    <text evidence="3">The sequence shown here is derived from an EMBL/GenBank/DDBJ whole genome shotgun (WGS) entry which is preliminary data.</text>
</comment>
<feature type="coiled-coil region" evidence="1">
    <location>
        <begin position="397"/>
        <end position="424"/>
    </location>
</feature>
<dbReference type="RefSeq" id="WP_305006061.1">
    <property type="nucleotide sequence ID" value="NZ_JAUQSY010000005.1"/>
</dbReference>